<reference evidence="3" key="1">
    <citation type="submission" date="2022-07" db="EMBL/GenBank/DDBJ databases">
        <title>Draft genome sequence of Zalerion maritima ATCC 34329, a (micro)plastics degrading marine fungus.</title>
        <authorList>
            <person name="Paco A."/>
            <person name="Goncalves M.F.M."/>
            <person name="Rocha-Santos T.A.P."/>
            <person name="Alves A."/>
        </authorList>
    </citation>
    <scope>NUCLEOTIDE SEQUENCE</scope>
    <source>
        <strain evidence="3">ATCC 34329</strain>
    </source>
</reference>
<dbReference type="GO" id="GO:0016539">
    <property type="term" value="P:intein-mediated protein splicing"/>
    <property type="evidence" value="ECO:0007669"/>
    <property type="project" value="InterPro"/>
</dbReference>
<dbReference type="Pfam" id="PF14623">
    <property type="entry name" value="Vint"/>
    <property type="match status" value="1"/>
</dbReference>
<dbReference type="AlphaFoldDB" id="A0AAD5WTC1"/>
<dbReference type="InterPro" id="IPR036844">
    <property type="entry name" value="Hint_dom_sf"/>
</dbReference>
<feature type="domain" description="VWFA" evidence="2">
    <location>
        <begin position="79"/>
        <end position="285"/>
    </location>
</feature>
<comment type="caution">
    <text evidence="3">The sequence shown here is derived from an EMBL/GenBank/DDBJ whole genome shotgun (WGS) entry which is preliminary data.</text>
</comment>
<dbReference type="InterPro" id="IPR036465">
    <property type="entry name" value="vWFA_dom_sf"/>
</dbReference>
<dbReference type="Gene3D" id="3.40.50.410">
    <property type="entry name" value="von Willebrand factor, type A domain"/>
    <property type="match status" value="1"/>
</dbReference>
<evidence type="ECO:0000259" key="2">
    <source>
        <dbReference type="PROSITE" id="PS50234"/>
    </source>
</evidence>
<keyword evidence="4" id="KW-1185">Reference proteome</keyword>
<accession>A0AAD5WTC1</accession>
<feature type="compositionally biased region" description="Low complexity" evidence="1">
    <location>
        <begin position="476"/>
        <end position="495"/>
    </location>
</feature>
<dbReference type="Pfam" id="PF00092">
    <property type="entry name" value="VWA"/>
    <property type="match status" value="1"/>
</dbReference>
<dbReference type="Proteomes" id="UP001201980">
    <property type="component" value="Unassembled WGS sequence"/>
</dbReference>
<proteinExistence type="predicted"/>
<dbReference type="InterPro" id="IPR002035">
    <property type="entry name" value="VWF_A"/>
</dbReference>
<dbReference type="Pfam" id="PF14624">
    <property type="entry name" value="Vwaint"/>
    <property type="match status" value="1"/>
</dbReference>
<dbReference type="InterPro" id="IPR032838">
    <property type="entry name" value="Vwaint_dom"/>
</dbReference>
<organism evidence="3 4">
    <name type="scientific">Zalerion maritima</name>
    <dbReference type="NCBI Taxonomy" id="339359"/>
    <lineage>
        <taxon>Eukaryota</taxon>
        <taxon>Fungi</taxon>
        <taxon>Dikarya</taxon>
        <taxon>Ascomycota</taxon>
        <taxon>Pezizomycotina</taxon>
        <taxon>Sordariomycetes</taxon>
        <taxon>Lulworthiomycetidae</taxon>
        <taxon>Lulworthiales</taxon>
        <taxon>Lulworthiaceae</taxon>
        <taxon>Zalerion</taxon>
    </lineage>
</organism>
<feature type="region of interest" description="Disordered" evidence="1">
    <location>
        <begin position="470"/>
        <end position="495"/>
    </location>
</feature>
<feature type="region of interest" description="Disordered" evidence="1">
    <location>
        <begin position="1"/>
        <end position="37"/>
    </location>
</feature>
<evidence type="ECO:0000313" key="3">
    <source>
        <dbReference type="EMBL" id="KAJ2903522.1"/>
    </source>
</evidence>
<dbReference type="PANTHER" id="PTHR10579:SF156">
    <property type="entry name" value="VWFA DOMAIN-CONTAINING PROTEIN"/>
    <property type="match status" value="1"/>
</dbReference>
<evidence type="ECO:0000313" key="4">
    <source>
        <dbReference type="Proteomes" id="UP001201980"/>
    </source>
</evidence>
<dbReference type="PROSITE" id="PS50817">
    <property type="entry name" value="INTEIN_N_TER"/>
    <property type="match status" value="1"/>
</dbReference>
<dbReference type="InterPro" id="IPR006141">
    <property type="entry name" value="Intein_N"/>
</dbReference>
<feature type="compositionally biased region" description="Polar residues" evidence="1">
    <location>
        <begin position="21"/>
        <end position="33"/>
    </location>
</feature>
<sequence length="825" mass="90167">MLSPTNLPVRERGSAFGGSPSPYSDNFDQTVEQQPHPENEARLVLHPYPSGDRLLASFIPPKAPEWFTPSGPKRDMPNDIVLVIDCSVSMSAPAKGPKPANESSCSPSDAHDEPQLRLIGLVKKAAKAIIETMGPGDRLGIVTFATAVKTIQTLTPMDGGGKASTRQNIGRIDVGGCTNLWGGLARGLGLFQEKREYGLPPRAATRTLMLLTDGMPNHGEPSRGYIPQLGKVVADPGYASPTIHTFGFGTRLRSGLLKSIAEMGDGNFSYIPDEGMLGTVFVNAVANLQAMMVPRATLRLEYDEDVLEIGYPTALGKGVKKPDRRGCFEIELGPVQWGQSRDVPIEVKFASGVQVADAADRPLVIKAEVQYYTTKGKVVHASADLRAPSRNRNLLAYHAARARLCSILSSFFPYTHLAEHHEVNGPGKPPVDGLERIQELIAETPSNSGDEDLEALRQDLVGQVRLALQKDENENDNSNNNNNGGVGGSSSSKKGSPWNVWGRHYLLSLWNAHASQVCNNFKDPGPGRYGLQSPLFLRSRDELDDKYMAMGEVEDQEKDYWTPGEDLMNPAAAATGYNTAGRGAVWSNAASAGITRFPDTARMQREPGYDKPGHEGGRRKWKVDMRRYHDPSNGCFAEDTTVVMDGGILKRIDELRGGDVVTTPNGPRRVEMVLKFRYEGELVVLPNAVRVTPWHPVRLWQKYSFPCEVEGATREVYSSHVYTALLERDADVESHALRLLSSVEYDMSDNGVWGVTLGHGLLLTGKGENREAGKTEDARAHNFFGDYHRISEECKGLSEGRDGSSALLIHGVRRGVDGKICGYLL</sequence>
<feature type="region of interest" description="Disordered" evidence="1">
    <location>
        <begin position="92"/>
        <end position="112"/>
    </location>
</feature>
<dbReference type="SMART" id="SM00327">
    <property type="entry name" value="VWA"/>
    <property type="match status" value="1"/>
</dbReference>
<dbReference type="PANTHER" id="PTHR10579">
    <property type="entry name" value="CALCIUM-ACTIVATED CHLORIDE CHANNEL REGULATOR"/>
    <property type="match status" value="1"/>
</dbReference>
<dbReference type="SUPFAM" id="SSF53300">
    <property type="entry name" value="vWA-like"/>
    <property type="match status" value="1"/>
</dbReference>
<gene>
    <name evidence="3" type="ORF">MKZ38_009744</name>
</gene>
<dbReference type="PROSITE" id="PS50234">
    <property type="entry name" value="VWFA"/>
    <property type="match status" value="1"/>
</dbReference>
<dbReference type="InterPro" id="IPR039510">
    <property type="entry name" value="Vint_dom"/>
</dbReference>
<dbReference type="SUPFAM" id="SSF51294">
    <property type="entry name" value="Hedgehog/intein (Hint) domain"/>
    <property type="match status" value="1"/>
</dbReference>
<dbReference type="EMBL" id="JAKWBI020000079">
    <property type="protein sequence ID" value="KAJ2903522.1"/>
    <property type="molecule type" value="Genomic_DNA"/>
</dbReference>
<protein>
    <submittedName>
        <fullName evidence="3">U-box domain-containing protein</fullName>
    </submittedName>
</protein>
<name>A0AAD5WTC1_9PEZI</name>
<dbReference type="InterPro" id="IPR051266">
    <property type="entry name" value="CLCR"/>
</dbReference>
<dbReference type="Gene3D" id="2.170.16.10">
    <property type="entry name" value="Hedgehog/Intein (Hint) domain"/>
    <property type="match status" value="1"/>
</dbReference>
<evidence type="ECO:0000256" key="1">
    <source>
        <dbReference type="SAM" id="MobiDB-lite"/>
    </source>
</evidence>
<dbReference type="CDD" id="cd00081">
    <property type="entry name" value="Hint"/>
    <property type="match status" value="1"/>
</dbReference>